<dbReference type="GO" id="GO:0003950">
    <property type="term" value="F:NAD+ poly-ADP-ribosyltransferase activity"/>
    <property type="evidence" value="ECO:0007669"/>
    <property type="project" value="TreeGrafter"/>
</dbReference>
<dbReference type="InterPro" id="IPR037197">
    <property type="entry name" value="WWE_dom_sf"/>
</dbReference>
<dbReference type="STRING" id="1676925.ENSPKIP00000003495"/>
<keyword evidence="8 11" id="KW-0862">Zinc</keyword>
<dbReference type="GeneTree" id="ENSGT00940000164581"/>
<keyword evidence="15" id="KW-1185">Reference proteome</keyword>
<dbReference type="InterPro" id="IPR004170">
    <property type="entry name" value="WWE_dom"/>
</dbReference>
<keyword evidence="6" id="KW-0677">Repeat</keyword>
<dbReference type="InterPro" id="IPR057602">
    <property type="entry name" value="Zfn-CCCH_PARP12"/>
</dbReference>
<reference evidence="14" key="2">
    <citation type="submission" date="2025-09" db="UniProtKB">
        <authorList>
            <consortium name="Ensembl"/>
        </authorList>
    </citation>
    <scope>IDENTIFICATION</scope>
</reference>
<dbReference type="AlphaFoldDB" id="A0A3B3QCZ8"/>
<dbReference type="Pfam" id="PF23466">
    <property type="entry name" value="WWE_4"/>
    <property type="match status" value="1"/>
</dbReference>
<evidence type="ECO:0000256" key="4">
    <source>
        <dbReference type="ARBA" id="ARBA00022553"/>
    </source>
</evidence>
<evidence type="ECO:0000256" key="2">
    <source>
        <dbReference type="ARBA" id="ARBA00004496"/>
    </source>
</evidence>
<dbReference type="Gene3D" id="3.30.720.50">
    <property type="match status" value="1"/>
</dbReference>
<dbReference type="GO" id="GO:0005737">
    <property type="term" value="C:cytoplasm"/>
    <property type="evidence" value="ECO:0007669"/>
    <property type="project" value="UniProtKB-SubCell"/>
</dbReference>
<dbReference type="InterPro" id="IPR051712">
    <property type="entry name" value="ARTD-AVP"/>
</dbReference>
<evidence type="ECO:0000256" key="3">
    <source>
        <dbReference type="ARBA" id="ARBA00022490"/>
    </source>
</evidence>
<comment type="subcellular location">
    <subcellularLocation>
        <location evidence="2">Cytoplasm</location>
    </subcellularLocation>
    <subcellularLocation>
        <location evidence="1">Nucleus</location>
    </subcellularLocation>
</comment>
<evidence type="ECO:0000256" key="6">
    <source>
        <dbReference type="ARBA" id="ARBA00022737"/>
    </source>
</evidence>
<dbReference type="GO" id="GO:0005634">
    <property type="term" value="C:nucleus"/>
    <property type="evidence" value="ECO:0007669"/>
    <property type="project" value="UniProtKB-SubCell"/>
</dbReference>
<evidence type="ECO:0000313" key="14">
    <source>
        <dbReference type="Ensembl" id="ENSPKIP00000003495.1"/>
    </source>
</evidence>
<dbReference type="PROSITE" id="PS50103">
    <property type="entry name" value="ZF_C3H1"/>
    <property type="match status" value="2"/>
</dbReference>
<feature type="domain" description="C3H1-type" evidence="12">
    <location>
        <begin position="98"/>
        <end position="120"/>
    </location>
</feature>
<evidence type="ECO:0000256" key="10">
    <source>
        <dbReference type="ARBA" id="ARBA00024347"/>
    </source>
</evidence>
<feature type="domain" description="C3H1-type" evidence="12">
    <location>
        <begin position="181"/>
        <end position="203"/>
    </location>
</feature>
<reference evidence="14" key="1">
    <citation type="submission" date="2025-08" db="UniProtKB">
        <authorList>
            <consortium name="Ensembl"/>
        </authorList>
    </citation>
    <scope>IDENTIFICATION</scope>
</reference>
<feature type="domain" description="WWE" evidence="13">
    <location>
        <begin position="330"/>
        <end position="417"/>
    </location>
</feature>
<dbReference type="SMART" id="SM00356">
    <property type="entry name" value="ZnF_C3H1"/>
    <property type="match status" value="2"/>
</dbReference>
<dbReference type="Gene3D" id="1.20.120.1350">
    <property type="entry name" value="Pneumovirus matrix protein 2 (M2), zinc-binding domain"/>
    <property type="match status" value="1"/>
</dbReference>
<feature type="zinc finger region" description="C3H1-type" evidence="11">
    <location>
        <begin position="181"/>
        <end position="203"/>
    </location>
</feature>
<protein>
    <recommendedName>
        <fullName evidence="16">Poly (ADP-ribose) polymerase family, member 12b</fullName>
    </recommendedName>
</protein>
<evidence type="ECO:0000259" key="13">
    <source>
        <dbReference type="PROSITE" id="PS50918"/>
    </source>
</evidence>
<feature type="zinc finger region" description="C3H1-type" evidence="11">
    <location>
        <begin position="98"/>
        <end position="120"/>
    </location>
</feature>
<dbReference type="SUPFAM" id="SSF117839">
    <property type="entry name" value="WWE domain"/>
    <property type="match status" value="1"/>
</dbReference>
<dbReference type="GO" id="GO:1990404">
    <property type="term" value="F:NAD+-protein mono-ADP-ribosyltransferase activity"/>
    <property type="evidence" value="ECO:0007669"/>
    <property type="project" value="TreeGrafter"/>
</dbReference>
<dbReference type="Pfam" id="PF25261">
    <property type="entry name" value="zf-CCCH_PARP12"/>
    <property type="match status" value="1"/>
</dbReference>
<accession>A0A3B3QCZ8</accession>
<dbReference type="InterPro" id="IPR036388">
    <property type="entry name" value="WH-like_DNA-bd_sf"/>
</dbReference>
<comment type="similarity">
    <text evidence="10">Belongs to the ARTD/PARP family.</text>
</comment>
<organism evidence="14 15">
    <name type="scientific">Paramormyrops kingsleyae</name>
    <dbReference type="NCBI Taxonomy" id="1676925"/>
    <lineage>
        <taxon>Eukaryota</taxon>
        <taxon>Metazoa</taxon>
        <taxon>Chordata</taxon>
        <taxon>Craniata</taxon>
        <taxon>Vertebrata</taxon>
        <taxon>Euteleostomi</taxon>
        <taxon>Actinopterygii</taxon>
        <taxon>Neopterygii</taxon>
        <taxon>Teleostei</taxon>
        <taxon>Osteoglossocephala</taxon>
        <taxon>Osteoglossomorpha</taxon>
        <taxon>Osteoglossiformes</taxon>
        <taxon>Mormyridae</taxon>
        <taxon>Paramormyrops</taxon>
    </lineage>
</organism>
<keyword evidence="4" id="KW-0597">Phosphoprotein</keyword>
<evidence type="ECO:0000313" key="15">
    <source>
        <dbReference type="Proteomes" id="UP000261540"/>
    </source>
</evidence>
<evidence type="ECO:0000256" key="7">
    <source>
        <dbReference type="ARBA" id="ARBA00022771"/>
    </source>
</evidence>
<dbReference type="Gene3D" id="1.10.10.10">
    <property type="entry name" value="Winged helix-like DNA-binding domain superfamily/Winged helix DNA-binding domain"/>
    <property type="match status" value="1"/>
</dbReference>
<keyword evidence="5 11" id="KW-0479">Metal-binding</keyword>
<dbReference type="InterPro" id="IPR000571">
    <property type="entry name" value="Znf_CCCH"/>
</dbReference>
<dbReference type="PROSITE" id="PS50918">
    <property type="entry name" value="WWE"/>
    <property type="match status" value="1"/>
</dbReference>
<name>A0A3B3QCZ8_9TELE</name>
<keyword evidence="9" id="KW-0539">Nucleus</keyword>
<dbReference type="PANTHER" id="PTHR45740">
    <property type="entry name" value="POLY [ADP-RIBOSE] POLYMERASE"/>
    <property type="match status" value="1"/>
</dbReference>
<dbReference type="Proteomes" id="UP000261540">
    <property type="component" value="Unplaced"/>
</dbReference>
<dbReference type="InterPro" id="IPR056226">
    <property type="entry name" value="WH_PARP12"/>
</dbReference>
<keyword evidence="3" id="KW-0963">Cytoplasm</keyword>
<sequence length="471" mass="54322">GSDATRVSAFITKLLCRSRGCMEYSELHRAVRQRYSLSDQDLLAFLGDTSRFIVTGDSSQSGVAGPQPGAASRVIAKTSVRLCQMHECDGRACQNLHLCKYLVCGQCGRGKKCKYSHKVHSSHNSNILTEEGLQDLDQLELFQLLLQNDNWLLPDICSHYNLGSDKHGSCTYKKKCFKLHICKFFLQGDCIFANNCRRAHRFDESSIMILEKRCFKVDLNSQRVLYEIYKNQLLCDSGTTQMVNTLVNLLLANCFYFLPEKCRNVHYELPYRWQILHSDGVSWNDHPDMEDVERAYSKPENDVSEGLPPVDFQTMKCGSAEVRRLSTQSSVTKHSSHFLTTEWLWYWKDSEGQWRQYGLMRCIYVESLKFCFSGGENDGGKCHLLLKSGVSRCYSAFSMSDMCQQNHDNQAKVEVRRRPRFISASEVERKRSRYSVFVCLPEILTDFSISNKYFQCNTCSRRQDLIPHPWR</sequence>
<evidence type="ECO:0000256" key="5">
    <source>
        <dbReference type="ARBA" id="ARBA00022723"/>
    </source>
</evidence>
<evidence type="ECO:0000256" key="1">
    <source>
        <dbReference type="ARBA" id="ARBA00004123"/>
    </source>
</evidence>
<evidence type="ECO:0008006" key="16">
    <source>
        <dbReference type="Google" id="ProtNLM"/>
    </source>
</evidence>
<proteinExistence type="inferred from homology"/>
<dbReference type="PANTHER" id="PTHR45740:SF6">
    <property type="entry name" value="PROTEIN MONO-ADP-RIBOSYLTRANSFERASE PARP12"/>
    <property type="match status" value="1"/>
</dbReference>
<evidence type="ECO:0000259" key="12">
    <source>
        <dbReference type="PROSITE" id="PS50103"/>
    </source>
</evidence>
<evidence type="ECO:0000256" key="9">
    <source>
        <dbReference type="ARBA" id="ARBA00023242"/>
    </source>
</evidence>
<dbReference type="Ensembl" id="ENSPKIT00000027456.1">
    <property type="protein sequence ID" value="ENSPKIP00000003495.1"/>
    <property type="gene ID" value="ENSPKIG00000020960.1"/>
</dbReference>
<evidence type="ECO:0000256" key="11">
    <source>
        <dbReference type="PROSITE-ProRule" id="PRU00723"/>
    </source>
</evidence>
<keyword evidence="7 11" id="KW-0863">Zinc-finger</keyword>
<dbReference type="GO" id="GO:0008270">
    <property type="term" value="F:zinc ion binding"/>
    <property type="evidence" value="ECO:0007669"/>
    <property type="project" value="UniProtKB-KW"/>
</dbReference>
<evidence type="ECO:0000256" key="8">
    <source>
        <dbReference type="ARBA" id="ARBA00022833"/>
    </source>
</evidence>
<dbReference type="Pfam" id="PF24356">
    <property type="entry name" value="WHD_PARP12"/>
    <property type="match status" value="1"/>
</dbReference>